<reference evidence="3 4" key="1">
    <citation type="submission" date="2025-04" db="UniProtKB">
        <authorList>
            <consortium name="RefSeq"/>
        </authorList>
    </citation>
    <scope>IDENTIFICATION</scope>
    <source>
        <tissue evidence="3 4">Sperm</tissue>
    </source>
</reference>
<feature type="compositionally biased region" description="Basic and acidic residues" evidence="1">
    <location>
        <begin position="388"/>
        <end position="404"/>
    </location>
</feature>
<sequence length="447" mass="49508">MVLWGTDMRRHITVTVPRGGLESRGSSLIAHSPGVNDRGGRTSSSNSGSSSRRRRRSATESRVAEGERETRAPAAAGDEAATHLGRAHAPAHRFVATSNLHRATREEEAAAACIQRWWRSHNGRLLFLRLRDALHLAEKCLTYDLLRRVSPKEAELLRDPSMQCRVRLRLAGDQFPPRVVFKIFSRPGATSSTYMSGCRLIQPASQAATDAYHMMGTRSFCKQITLDAQLHERARVTGEVDVTTGKDYMQYVSYLDETEARLGGRGNRWRTLSLAELPRGDKGRQVAAAAPSPTLAPVGDRRYHRDARPSGRLSSAPPEVPRHPTLDASSSSSSSSRRRWRSRQALLRLARLRRDYGLVPPPSARADDGADAGMGDRDREATVLPSLSDERPGRADATADERRPRATAAECGRWAEEAWEEEAELLFAWARDLSLESLDFSADQELG</sequence>
<evidence type="ECO:0000313" key="4">
    <source>
        <dbReference type="RefSeq" id="XP_032828579.1"/>
    </source>
</evidence>
<gene>
    <name evidence="3 4 5" type="primary">C49HXorf58</name>
</gene>
<feature type="region of interest" description="Disordered" evidence="1">
    <location>
        <begin position="16"/>
        <end position="79"/>
    </location>
</feature>
<feature type="compositionally biased region" description="Low complexity" evidence="1">
    <location>
        <begin position="41"/>
        <end position="50"/>
    </location>
</feature>
<keyword evidence="2" id="KW-1185">Reference proteome</keyword>
<dbReference type="RefSeq" id="XP_032828580.1">
    <property type="nucleotide sequence ID" value="XM_032972689.1"/>
</dbReference>
<dbReference type="PANTHER" id="PTHR33504">
    <property type="entry name" value="NADH DEHYDROGENASE (UBIQUINONE) 1 BETA SUBCOMPLEX, 4"/>
    <property type="match status" value="1"/>
</dbReference>
<dbReference type="AlphaFoldDB" id="A0AAJ7U2M2"/>
<evidence type="ECO:0000313" key="5">
    <source>
        <dbReference type="RefSeq" id="XP_032828580.1"/>
    </source>
</evidence>
<feature type="compositionally biased region" description="Basic and acidic residues" evidence="1">
    <location>
        <begin position="299"/>
        <end position="309"/>
    </location>
</feature>
<protein>
    <submittedName>
        <fullName evidence="3 4">Uncharacterized protein</fullName>
    </submittedName>
</protein>
<dbReference type="PANTHER" id="PTHR33504:SF1">
    <property type="entry name" value="FAMILY WITH SEQUENCE SIMILARITY 90, MEMBER A1B"/>
    <property type="match status" value="1"/>
</dbReference>
<accession>A0AAJ7U2M2</accession>
<feature type="region of interest" description="Disordered" evidence="1">
    <location>
        <begin position="280"/>
        <end position="339"/>
    </location>
</feature>
<organism evidence="2 5">
    <name type="scientific">Petromyzon marinus</name>
    <name type="common">Sea lamprey</name>
    <dbReference type="NCBI Taxonomy" id="7757"/>
    <lineage>
        <taxon>Eukaryota</taxon>
        <taxon>Metazoa</taxon>
        <taxon>Chordata</taxon>
        <taxon>Craniata</taxon>
        <taxon>Vertebrata</taxon>
        <taxon>Cyclostomata</taxon>
        <taxon>Hyperoartia</taxon>
        <taxon>Petromyzontiformes</taxon>
        <taxon>Petromyzontidae</taxon>
        <taxon>Petromyzon</taxon>
    </lineage>
</organism>
<dbReference type="KEGG" id="pmrn:116952942"/>
<dbReference type="CTD" id="116952942"/>
<evidence type="ECO:0000313" key="3">
    <source>
        <dbReference type="RefSeq" id="XP_032828578.1"/>
    </source>
</evidence>
<feature type="compositionally biased region" description="Basic and acidic residues" evidence="1">
    <location>
        <begin position="57"/>
        <end position="71"/>
    </location>
</feature>
<dbReference type="RefSeq" id="XP_032828579.1">
    <property type="nucleotide sequence ID" value="XM_032972688.1"/>
</dbReference>
<proteinExistence type="predicted"/>
<evidence type="ECO:0000313" key="2">
    <source>
        <dbReference type="Proteomes" id="UP001318040"/>
    </source>
</evidence>
<evidence type="ECO:0000256" key="1">
    <source>
        <dbReference type="SAM" id="MobiDB-lite"/>
    </source>
</evidence>
<feature type="region of interest" description="Disordered" evidence="1">
    <location>
        <begin position="357"/>
        <end position="408"/>
    </location>
</feature>
<name>A0AAJ7U2M2_PETMA</name>
<dbReference type="RefSeq" id="XP_032828578.1">
    <property type="nucleotide sequence ID" value="XM_032972687.1"/>
</dbReference>
<dbReference type="Proteomes" id="UP001318040">
    <property type="component" value="Chromosome 49"/>
</dbReference>